<feature type="signal peptide" evidence="3">
    <location>
        <begin position="1"/>
        <end position="19"/>
    </location>
</feature>
<dbReference type="Pfam" id="PF08238">
    <property type="entry name" value="Sel1"/>
    <property type="match status" value="3"/>
</dbReference>
<keyword evidence="6" id="KW-1185">Reference proteome</keyword>
<evidence type="ECO:0000256" key="2">
    <source>
        <dbReference type="SAM" id="Coils"/>
    </source>
</evidence>
<dbReference type="PROSITE" id="PS52015">
    <property type="entry name" value="TONB_CTD"/>
    <property type="match status" value="1"/>
</dbReference>
<proteinExistence type="predicted"/>
<reference evidence="5 6" key="1">
    <citation type="submission" date="2024-03" db="EMBL/GenBank/DDBJ databases">
        <title>Pseudoalteromonas qingdaonensis sp. nov., isolated from the intestines of marine benthic organisms.</title>
        <authorList>
            <person name="Lin X."/>
            <person name="Fang S."/>
            <person name="Hu X."/>
        </authorList>
    </citation>
    <scope>NUCLEOTIDE SEQUENCE [LARGE SCALE GENOMIC DNA]</scope>
    <source>
        <strain evidence="5 6">YIC-827</strain>
    </source>
</reference>
<feature type="coiled-coil region" evidence="2">
    <location>
        <begin position="221"/>
        <end position="248"/>
    </location>
</feature>
<name>A0ABU9MZ52_9GAMM</name>
<dbReference type="PANTHER" id="PTHR45011:SF1">
    <property type="entry name" value="DAP3-BINDING CELL DEATH ENHANCER 1"/>
    <property type="match status" value="1"/>
</dbReference>
<dbReference type="Gene3D" id="1.25.40.10">
    <property type="entry name" value="Tetratricopeptide repeat domain"/>
    <property type="match status" value="3"/>
</dbReference>
<protein>
    <recommendedName>
        <fullName evidence="4">TonB C-terminal domain-containing protein</fullName>
    </recommendedName>
</protein>
<dbReference type="SUPFAM" id="SSF81901">
    <property type="entry name" value="HCP-like"/>
    <property type="match status" value="2"/>
</dbReference>
<dbReference type="InterPro" id="IPR052748">
    <property type="entry name" value="ISR_Activator"/>
</dbReference>
<organism evidence="5 6">
    <name type="scientific">Pseudoalteromonas qingdaonensis</name>
    <dbReference type="NCBI Taxonomy" id="3131913"/>
    <lineage>
        <taxon>Bacteria</taxon>
        <taxon>Pseudomonadati</taxon>
        <taxon>Pseudomonadota</taxon>
        <taxon>Gammaproteobacteria</taxon>
        <taxon>Alteromonadales</taxon>
        <taxon>Pseudoalteromonadaceae</taxon>
        <taxon>Pseudoalteromonas</taxon>
    </lineage>
</organism>
<gene>
    <name evidence="5" type="ORF">WCN91_12020</name>
</gene>
<dbReference type="RefSeq" id="WP_342679371.1">
    <property type="nucleotide sequence ID" value="NZ_JBCGCU010000014.1"/>
</dbReference>
<dbReference type="InterPro" id="IPR037682">
    <property type="entry name" value="TonB_C"/>
</dbReference>
<dbReference type="Proteomes" id="UP001447008">
    <property type="component" value="Unassembled WGS sequence"/>
</dbReference>
<evidence type="ECO:0000259" key="4">
    <source>
        <dbReference type="PROSITE" id="PS52015"/>
    </source>
</evidence>
<dbReference type="InterPro" id="IPR006597">
    <property type="entry name" value="Sel1-like"/>
</dbReference>
<evidence type="ECO:0000256" key="1">
    <source>
        <dbReference type="PROSITE-ProRule" id="PRU00339"/>
    </source>
</evidence>
<evidence type="ECO:0000313" key="6">
    <source>
        <dbReference type="Proteomes" id="UP001447008"/>
    </source>
</evidence>
<dbReference type="PROSITE" id="PS50005">
    <property type="entry name" value="TPR"/>
    <property type="match status" value="1"/>
</dbReference>
<accession>A0ABU9MZ52</accession>
<evidence type="ECO:0000256" key="3">
    <source>
        <dbReference type="SAM" id="SignalP"/>
    </source>
</evidence>
<dbReference type="PANTHER" id="PTHR45011">
    <property type="entry name" value="DAP3-BINDING CELL DEATH ENHANCER 1"/>
    <property type="match status" value="1"/>
</dbReference>
<dbReference type="InterPro" id="IPR011990">
    <property type="entry name" value="TPR-like_helical_dom_sf"/>
</dbReference>
<dbReference type="InterPro" id="IPR019734">
    <property type="entry name" value="TPR_rpt"/>
</dbReference>
<keyword evidence="3" id="KW-0732">Signal</keyword>
<keyword evidence="2" id="KW-0175">Coiled coil</keyword>
<dbReference type="SUPFAM" id="SSF74653">
    <property type="entry name" value="TolA/TonB C-terminal domain"/>
    <property type="match status" value="1"/>
</dbReference>
<dbReference type="SMART" id="SM00671">
    <property type="entry name" value="SEL1"/>
    <property type="match status" value="3"/>
</dbReference>
<sequence>MKKWIFAAALLPQLCLANASDAMTFYLDQQYQKAFTLFEQTAELGDGRSQFNLAVQYLRGQGVKADPIKAYGYFSVAMDNGFKMAEQARKSVVRRLDKSQLAQAKNLADELIARYGKLGTQSINYELSRTLTYNPTREKTANPATAYPDALRSDAVPGLASYIFDIDENGVPRDLILLNSYPAPEFGQSIAEKLRETRFVAADKKFHNAIIRGVFAGAQDSEMSQKLKARAERLLQQAKRDDVNAQAELAQVLKLLDEQPQYHAIDGGVKDIPVVAPQISFSSITQPEFTKQEKLETTYFTFSYLVNLNAEGKVVHWQPYEQVNIPRVLRKKSETLMQQWQLSAADGELKEQNWYRVQFFYNNQVPNSAYLNDQITAHVEIKPLSNKEEQQQWRYWQHKAAMGGHSDTLFQLGVNCNLRLLTLAAKQDHSRAQLQLGKCLMTKADGSAVYAEQAKHWLEKATAQGSLIAKRKLAGWYVRYSDNGSELEKAIELAEEVADENDHPLAYAYLAAAHAKLGNFEEAVDYQQQAVNEANEQAFELAPFQQSLAAYQQGNILF</sequence>
<keyword evidence="1" id="KW-0802">TPR repeat</keyword>
<feature type="chain" id="PRO_5045177762" description="TonB C-terminal domain-containing protein" evidence="3">
    <location>
        <begin position="20"/>
        <end position="558"/>
    </location>
</feature>
<feature type="repeat" description="TPR" evidence="1">
    <location>
        <begin position="504"/>
        <end position="537"/>
    </location>
</feature>
<dbReference type="EMBL" id="JBCGCU010000014">
    <property type="protein sequence ID" value="MEM0516131.1"/>
    <property type="molecule type" value="Genomic_DNA"/>
</dbReference>
<feature type="domain" description="TonB C-terminal" evidence="4">
    <location>
        <begin position="132"/>
        <end position="224"/>
    </location>
</feature>
<comment type="caution">
    <text evidence="5">The sequence shown here is derived from an EMBL/GenBank/DDBJ whole genome shotgun (WGS) entry which is preliminary data.</text>
</comment>
<evidence type="ECO:0000313" key="5">
    <source>
        <dbReference type="EMBL" id="MEM0516131.1"/>
    </source>
</evidence>